<dbReference type="InterPro" id="IPR036249">
    <property type="entry name" value="Thioredoxin-like_sf"/>
</dbReference>
<dbReference type="STRING" id="1842727.RD110_23845"/>
<evidence type="ECO:0000256" key="2">
    <source>
        <dbReference type="PIRSR" id="PIRSR006386-1"/>
    </source>
</evidence>
<protein>
    <recommendedName>
        <fullName evidence="1">2-hydroxychromene-2-carboxylate isomerase</fullName>
        <ecNumber evidence="1">5.99.1.4</ecNumber>
    </recommendedName>
</protein>
<feature type="domain" description="DSBA-like thioredoxin" evidence="3">
    <location>
        <begin position="4"/>
        <end position="188"/>
    </location>
</feature>
<dbReference type="InterPro" id="IPR044087">
    <property type="entry name" value="NahD-like"/>
</dbReference>
<evidence type="ECO:0000313" key="4">
    <source>
        <dbReference type="EMBL" id="APW39863.1"/>
    </source>
</evidence>
<dbReference type="EMBL" id="CP019236">
    <property type="protein sequence ID" value="APW39863.1"/>
    <property type="molecule type" value="Genomic_DNA"/>
</dbReference>
<comment type="similarity">
    <text evidence="1">Belongs to the GST superfamily. NadH family.</text>
</comment>
<name>A0A1P8K1H5_9BURK</name>
<dbReference type="GO" id="GO:0004602">
    <property type="term" value="F:glutathione peroxidase activity"/>
    <property type="evidence" value="ECO:0007669"/>
    <property type="project" value="TreeGrafter"/>
</dbReference>
<dbReference type="PANTHER" id="PTHR42943">
    <property type="entry name" value="GLUTATHIONE S-TRANSFERASE KAPPA"/>
    <property type="match status" value="1"/>
</dbReference>
<dbReference type="GO" id="GO:1901170">
    <property type="term" value="P:naphthalene catabolic process"/>
    <property type="evidence" value="ECO:0007669"/>
    <property type="project" value="InterPro"/>
</dbReference>
<evidence type="ECO:0000313" key="5">
    <source>
        <dbReference type="Proteomes" id="UP000186609"/>
    </source>
</evidence>
<dbReference type="CDD" id="cd03022">
    <property type="entry name" value="DsbA_HCCA_Iso"/>
    <property type="match status" value="1"/>
</dbReference>
<keyword evidence="1" id="KW-0413">Isomerase</keyword>
<dbReference type="GO" id="GO:0006749">
    <property type="term" value="P:glutathione metabolic process"/>
    <property type="evidence" value="ECO:0007669"/>
    <property type="project" value="TreeGrafter"/>
</dbReference>
<dbReference type="PIRSF" id="PIRSF006386">
    <property type="entry name" value="HCCAis_GSTk"/>
    <property type="match status" value="1"/>
</dbReference>
<dbReference type="GO" id="GO:0004364">
    <property type="term" value="F:glutathione transferase activity"/>
    <property type="evidence" value="ECO:0007669"/>
    <property type="project" value="TreeGrafter"/>
</dbReference>
<evidence type="ECO:0000259" key="3">
    <source>
        <dbReference type="Pfam" id="PF01323"/>
    </source>
</evidence>
<dbReference type="Pfam" id="PF01323">
    <property type="entry name" value="DSBA"/>
    <property type="match status" value="1"/>
</dbReference>
<dbReference type="KEGG" id="rhy:RD110_23845"/>
<dbReference type="PANTHER" id="PTHR42943:SF2">
    <property type="entry name" value="GLUTATHIONE S-TRANSFERASE KAPPA 1"/>
    <property type="match status" value="1"/>
</dbReference>
<dbReference type="GO" id="GO:0018845">
    <property type="term" value="F:2-hydroxychromene-2-carboxylate isomerase activity"/>
    <property type="evidence" value="ECO:0007669"/>
    <property type="project" value="UniProtKB-UniRule"/>
</dbReference>
<dbReference type="AlphaFoldDB" id="A0A1P8K1H5"/>
<comment type="catalytic activity">
    <reaction evidence="1">
        <text>2-hydroxychromene-2-carboxylate = (3E)-4-(2-hydroxyphenyl)-2-oxobut-3-enoate</text>
        <dbReference type="Rhea" id="RHEA:27401"/>
        <dbReference type="ChEBI" id="CHEBI:59350"/>
        <dbReference type="ChEBI" id="CHEBI:59353"/>
        <dbReference type="EC" id="5.99.1.4"/>
    </reaction>
</comment>
<dbReference type="EC" id="5.99.1.4" evidence="1"/>
<accession>A0A1P8K1H5</accession>
<dbReference type="Gene3D" id="3.40.30.10">
    <property type="entry name" value="Glutaredoxin"/>
    <property type="match status" value="1"/>
</dbReference>
<dbReference type="OrthoDB" id="8560325at2"/>
<evidence type="ECO:0000256" key="1">
    <source>
        <dbReference type="PIRNR" id="PIRNR006386"/>
    </source>
</evidence>
<proteinExistence type="inferred from homology"/>
<dbReference type="Proteomes" id="UP000186609">
    <property type="component" value="Chromosome"/>
</dbReference>
<keyword evidence="5" id="KW-1185">Reference proteome</keyword>
<feature type="active site" description="Nucleophile" evidence="2">
    <location>
        <position position="12"/>
    </location>
</feature>
<sequence length="213" mass="23482">MKEIVFHLDFISPYAYLAFERLPQELAGLSYRVVHRPVLLAGLLQHHGNKGPAEIPAKRDWLYRQVLWLAQQHGVPMQLPAQHPFNPLALLRLALACDAQGEPNRHVCATVFRHVWQGGADAADAARLAALRAELQPSRDPDSAEVKQQLRGATEAAAQAGIFGVPSFLVDGKLFWGLDALPMLRAYLAGDAWFDGSQWASVAEVPVGVVRQR</sequence>
<gene>
    <name evidence="4" type="ORF">RD110_23845</name>
</gene>
<dbReference type="RefSeq" id="WP_076202701.1">
    <property type="nucleotide sequence ID" value="NZ_CP019236.1"/>
</dbReference>
<dbReference type="InterPro" id="IPR051924">
    <property type="entry name" value="GST_Kappa/NadH"/>
</dbReference>
<reference evidence="4 5" key="1">
    <citation type="submission" date="2017-01" db="EMBL/GenBank/DDBJ databases">
        <authorList>
            <person name="Mah S.A."/>
            <person name="Swanson W.J."/>
            <person name="Moy G.W."/>
            <person name="Vacquier V.D."/>
        </authorList>
    </citation>
    <scope>NUCLEOTIDE SEQUENCE [LARGE SCALE GENOMIC DNA]</scope>
    <source>
        <strain evidence="4 5">DCY110</strain>
    </source>
</reference>
<dbReference type="InterPro" id="IPR014440">
    <property type="entry name" value="HCCAis_GSTk"/>
</dbReference>
<dbReference type="SUPFAM" id="SSF52833">
    <property type="entry name" value="Thioredoxin-like"/>
    <property type="match status" value="1"/>
</dbReference>
<dbReference type="InterPro" id="IPR001853">
    <property type="entry name" value="DSBA-like_thioredoxin_dom"/>
</dbReference>
<organism evidence="4 5">
    <name type="scientific">Rhodoferax koreensis</name>
    <dbReference type="NCBI Taxonomy" id="1842727"/>
    <lineage>
        <taxon>Bacteria</taxon>
        <taxon>Pseudomonadati</taxon>
        <taxon>Pseudomonadota</taxon>
        <taxon>Betaproteobacteria</taxon>
        <taxon>Burkholderiales</taxon>
        <taxon>Comamonadaceae</taxon>
        <taxon>Rhodoferax</taxon>
    </lineage>
</organism>